<dbReference type="PANTHER" id="PTHR36838:SF1">
    <property type="entry name" value="SLR1864 PROTEIN"/>
    <property type="match status" value="1"/>
</dbReference>
<feature type="transmembrane region" description="Helical" evidence="8">
    <location>
        <begin position="67"/>
        <end position="89"/>
    </location>
</feature>
<dbReference type="EMBL" id="SLUK01000010">
    <property type="protein sequence ID" value="TCL42417.1"/>
    <property type="molecule type" value="Genomic_DNA"/>
</dbReference>
<keyword evidence="4" id="KW-1003">Cell membrane</keyword>
<comment type="similarity">
    <text evidence="2">Belongs to the auxin efflux carrier (TC 2.A.69) family.</text>
</comment>
<keyword evidence="3" id="KW-0813">Transport</keyword>
<organism evidence="9 10">
    <name type="scientific">Harryflintia acetispora</name>
    <dbReference type="NCBI Taxonomy" id="1849041"/>
    <lineage>
        <taxon>Bacteria</taxon>
        <taxon>Bacillati</taxon>
        <taxon>Bacillota</taxon>
        <taxon>Clostridia</taxon>
        <taxon>Eubacteriales</taxon>
        <taxon>Oscillospiraceae</taxon>
        <taxon>Harryflintia</taxon>
    </lineage>
</organism>
<dbReference type="RefSeq" id="WP_132084961.1">
    <property type="nucleotide sequence ID" value="NZ_SLUK01000010.1"/>
</dbReference>
<evidence type="ECO:0000256" key="3">
    <source>
        <dbReference type="ARBA" id="ARBA00022448"/>
    </source>
</evidence>
<evidence type="ECO:0008006" key="11">
    <source>
        <dbReference type="Google" id="ProtNLM"/>
    </source>
</evidence>
<feature type="transmembrane region" description="Helical" evidence="8">
    <location>
        <begin position="128"/>
        <end position="151"/>
    </location>
</feature>
<sequence>MQNALIILQQVAVMVLIALIGYLLVRGRKLDPLCTVSLSNILLYAVTPGVIISAMQREYDAAEAGALLTALLLAVGTHLIFILLARLLIRERSGNQNIGVERFALVMSNSSYIGIPMVQAVLGEDGVFFLTAYLVAFNLCLYSYGRLMMIVDSARRGLPGEPGCKSSLRQCLVNPATVSVAIGGALYFLHIELPEVLLTVAQGFRGLNTVLSMLLVGIFISQADLRQVFCSVRGIVLALLRLVALPLVLMLLLAALDLSRFVPDGYLIKTTIVIAACAPTAVAASFMGELYGGDSIYAVRLIVLSTLMSVATMPLLLLIWEWLVRLAGQ</sequence>
<dbReference type="InterPro" id="IPR038770">
    <property type="entry name" value="Na+/solute_symporter_sf"/>
</dbReference>
<dbReference type="PANTHER" id="PTHR36838">
    <property type="entry name" value="AUXIN EFFLUX CARRIER FAMILY PROTEIN"/>
    <property type="match status" value="1"/>
</dbReference>
<comment type="caution">
    <text evidence="9">The sequence shown here is derived from an EMBL/GenBank/DDBJ whole genome shotgun (WGS) entry which is preliminary data.</text>
</comment>
<evidence type="ECO:0000313" key="10">
    <source>
        <dbReference type="Proteomes" id="UP000294682"/>
    </source>
</evidence>
<feature type="transmembrane region" description="Helical" evidence="8">
    <location>
        <begin position="172"/>
        <end position="190"/>
    </location>
</feature>
<accession>A0A9X8Y7K5</accession>
<keyword evidence="10" id="KW-1185">Reference proteome</keyword>
<evidence type="ECO:0000256" key="6">
    <source>
        <dbReference type="ARBA" id="ARBA00022989"/>
    </source>
</evidence>
<name>A0A9X8Y7K5_9FIRM</name>
<dbReference type="GO" id="GO:0005886">
    <property type="term" value="C:plasma membrane"/>
    <property type="evidence" value="ECO:0007669"/>
    <property type="project" value="UniProtKB-SubCell"/>
</dbReference>
<proteinExistence type="inferred from homology"/>
<dbReference type="Proteomes" id="UP000294682">
    <property type="component" value="Unassembled WGS sequence"/>
</dbReference>
<comment type="subcellular location">
    <subcellularLocation>
        <location evidence="1">Cell membrane</location>
        <topology evidence="1">Multi-pass membrane protein</topology>
    </subcellularLocation>
</comment>
<evidence type="ECO:0000256" key="8">
    <source>
        <dbReference type="SAM" id="Phobius"/>
    </source>
</evidence>
<keyword evidence="6 8" id="KW-1133">Transmembrane helix</keyword>
<feature type="transmembrane region" description="Helical" evidence="8">
    <location>
        <begin position="266"/>
        <end position="286"/>
    </location>
</feature>
<dbReference type="Gene3D" id="1.20.1530.20">
    <property type="match status" value="1"/>
</dbReference>
<evidence type="ECO:0000256" key="2">
    <source>
        <dbReference type="ARBA" id="ARBA00010145"/>
    </source>
</evidence>
<feature type="transmembrane region" description="Helical" evidence="8">
    <location>
        <begin position="232"/>
        <end position="254"/>
    </location>
</feature>
<evidence type="ECO:0000256" key="7">
    <source>
        <dbReference type="ARBA" id="ARBA00023136"/>
    </source>
</evidence>
<protein>
    <recommendedName>
        <fullName evidence="11">AEC family transporter</fullName>
    </recommendedName>
</protein>
<keyword evidence="5 8" id="KW-0812">Transmembrane</keyword>
<reference evidence="9 10" key="1">
    <citation type="submission" date="2019-03" db="EMBL/GenBank/DDBJ databases">
        <title>Genomic Encyclopedia of Type Strains, Phase IV (KMG-IV): sequencing the most valuable type-strain genomes for metagenomic binning, comparative biology and taxonomic classification.</title>
        <authorList>
            <person name="Goeker M."/>
        </authorList>
    </citation>
    <scope>NUCLEOTIDE SEQUENCE [LARGE SCALE GENOMIC DNA]</scope>
    <source>
        <strain evidence="9 10">DSM 100433</strain>
    </source>
</reference>
<feature type="transmembrane region" description="Helical" evidence="8">
    <location>
        <begin position="196"/>
        <end position="220"/>
    </location>
</feature>
<feature type="transmembrane region" description="Helical" evidence="8">
    <location>
        <begin position="37"/>
        <end position="55"/>
    </location>
</feature>
<feature type="transmembrane region" description="Helical" evidence="8">
    <location>
        <begin position="298"/>
        <end position="320"/>
    </location>
</feature>
<dbReference type="Pfam" id="PF03547">
    <property type="entry name" value="Mem_trans"/>
    <property type="match status" value="1"/>
</dbReference>
<dbReference type="GO" id="GO:0055085">
    <property type="term" value="P:transmembrane transport"/>
    <property type="evidence" value="ECO:0007669"/>
    <property type="project" value="InterPro"/>
</dbReference>
<dbReference type="InterPro" id="IPR004776">
    <property type="entry name" value="Mem_transp_PIN-like"/>
</dbReference>
<feature type="transmembrane region" description="Helical" evidence="8">
    <location>
        <begin position="6"/>
        <end position="25"/>
    </location>
</feature>
<dbReference type="AlphaFoldDB" id="A0A9X8Y7K5"/>
<keyword evidence="7 8" id="KW-0472">Membrane</keyword>
<evidence type="ECO:0000256" key="4">
    <source>
        <dbReference type="ARBA" id="ARBA00022475"/>
    </source>
</evidence>
<evidence type="ECO:0000256" key="5">
    <source>
        <dbReference type="ARBA" id="ARBA00022692"/>
    </source>
</evidence>
<feature type="transmembrane region" description="Helical" evidence="8">
    <location>
        <begin position="101"/>
        <end position="122"/>
    </location>
</feature>
<gene>
    <name evidence="9" type="ORF">EDD78_11042</name>
</gene>
<evidence type="ECO:0000256" key="1">
    <source>
        <dbReference type="ARBA" id="ARBA00004651"/>
    </source>
</evidence>
<evidence type="ECO:0000313" key="9">
    <source>
        <dbReference type="EMBL" id="TCL42417.1"/>
    </source>
</evidence>